<accession>A0AAN8IXM6</accession>
<dbReference type="AlphaFoldDB" id="A0AAN8IXM6"/>
<comment type="subcellular location">
    <subcellularLocation>
        <location evidence="2">Cytoplasm</location>
    </subcellularLocation>
</comment>
<dbReference type="InterPro" id="IPR002130">
    <property type="entry name" value="Cyclophilin-type_PPIase_dom"/>
</dbReference>
<comment type="catalytic activity">
    <reaction evidence="1">
        <text>[protein]-peptidylproline (omega=180) = [protein]-peptidylproline (omega=0)</text>
        <dbReference type="Rhea" id="RHEA:16237"/>
        <dbReference type="Rhea" id="RHEA-COMP:10747"/>
        <dbReference type="Rhea" id="RHEA-COMP:10748"/>
        <dbReference type="ChEBI" id="CHEBI:83833"/>
        <dbReference type="ChEBI" id="CHEBI:83834"/>
        <dbReference type="EC" id="5.2.1.8"/>
    </reaction>
</comment>
<dbReference type="PROSITE" id="PS00170">
    <property type="entry name" value="CSA_PPIASE_1"/>
    <property type="match status" value="1"/>
</dbReference>
<dbReference type="FunFam" id="2.40.100.10:FF:000009">
    <property type="entry name" value="Peptidyl-prolyl cis-trans isomerase D"/>
    <property type="match status" value="1"/>
</dbReference>
<dbReference type="EC" id="5.2.1.8" evidence="3"/>
<dbReference type="InterPro" id="IPR020892">
    <property type="entry name" value="Cyclophilin-type_PPIase_CS"/>
</dbReference>
<evidence type="ECO:0000256" key="5">
    <source>
        <dbReference type="ARBA" id="ARBA00022737"/>
    </source>
</evidence>
<evidence type="ECO:0000256" key="9">
    <source>
        <dbReference type="ARBA" id="ARBA00064827"/>
    </source>
</evidence>
<evidence type="ECO:0000256" key="8">
    <source>
        <dbReference type="ARBA" id="ARBA00023235"/>
    </source>
</evidence>
<evidence type="ECO:0000256" key="2">
    <source>
        <dbReference type="ARBA" id="ARBA00004496"/>
    </source>
</evidence>
<dbReference type="GO" id="GO:0016018">
    <property type="term" value="F:cyclosporin A binding"/>
    <property type="evidence" value="ECO:0007669"/>
    <property type="project" value="TreeGrafter"/>
</dbReference>
<dbReference type="Proteomes" id="UP001347796">
    <property type="component" value="Unassembled WGS sequence"/>
</dbReference>
<evidence type="ECO:0000259" key="14">
    <source>
        <dbReference type="PROSITE" id="PS50072"/>
    </source>
</evidence>
<dbReference type="SMART" id="SM00028">
    <property type="entry name" value="TPR"/>
    <property type="match status" value="3"/>
</dbReference>
<dbReference type="FunFam" id="1.25.40.10:FF:000029">
    <property type="entry name" value="peptidyl-prolyl cis-trans isomerase D"/>
    <property type="match status" value="1"/>
</dbReference>
<keyword evidence="16" id="KW-1185">Reference proteome</keyword>
<dbReference type="InterPro" id="IPR019734">
    <property type="entry name" value="TPR_rpt"/>
</dbReference>
<dbReference type="GO" id="GO:0003755">
    <property type="term" value="F:peptidyl-prolyl cis-trans isomerase activity"/>
    <property type="evidence" value="ECO:0007669"/>
    <property type="project" value="UniProtKB-KW"/>
</dbReference>
<keyword evidence="8" id="KW-0413">Isomerase</keyword>
<evidence type="ECO:0000256" key="12">
    <source>
        <dbReference type="ARBA" id="ARBA00077823"/>
    </source>
</evidence>
<dbReference type="SUPFAM" id="SSF48452">
    <property type="entry name" value="TPR-like"/>
    <property type="match status" value="1"/>
</dbReference>
<sequence>MSENPKVFFDITIGGESVGRILFELFKDKVPKTAENFRALCTGEKGNGKSEKPLHFKNCPFHRIIKSFMIQGGDFTAENGTGGESIYGEKFDDENLELKHDRPGLLSMANSGPNTNGSQFFITTVETPHLDGKHVVFGKVLKGMGVVRELENQETGENDKPVKDCVISDCGEILPGQPDGVHVDDGTGDMYPDWPTDADVDFKNKEEKEKILQIVDAVKAIGTEQIKKQNYELAKKKYEKALKYIHTILDEMSLTEEEENEIGRSHVLSLLLNLALCCLKLKKYDEVNENCIEALEIDATNAKALFRRAQACSAAQNWDEAIIHLNAALKSEPNDAGIKKEIHRVHAEKKAYKDNQKKMYSKMFA</sequence>
<name>A0AAN8IXM6_PATCE</name>
<protein>
    <recommendedName>
        <fullName evidence="10">Peptidyl-prolyl cis-trans isomerase D</fullName>
        <ecNumber evidence="3">5.2.1.8</ecNumber>
    </recommendedName>
    <alternativeName>
        <fullName evidence="12">40 kDa peptidyl-prolyl cis-trans isomerase</fullName>
    </alternativeName>
    <alternativeName>
        <fullName evidence="13">Cyclophilin-40</fullName>
    </alternativeName>
    <alternativeName>
        <fullName evidence="11">Rotamase D</fullName>
    </alternativeName>
</protein>
<comment type="caution">
    <text evidence="15">The sequence shown here is derived from an EMBL/GenBank/DDBJ whole genome shotgun (WGS) entry which is preliminary data.</text>
</comment>
<gene>
    <name evidence="15" type="ORF">SNE40_020899</name>
</gene>
<evidence type="ECO:0000256" key="4">
    <source>
        <dbReference type="ARBA" id="ARBA00022490"/>
    </source>
</evidence>
<evidence type="ECO:0000313" key="16">
    <source>
        <dbReference type="Proteomes" id="UP001347796"/>
    </source>
</evidence>
<dbReference type="SUPFAM" id="SSF50891">
    <property type="entry name" value="Cyclophilin-like"/>
    <property type="match status" value="1"/>
</dbReference>
<keyword evidence="6" id="KW-0802">TPR repeat</keyword>
<evidence type="ECO:0000256" key="6">
    <source>
        <dbReference type="ARBA" id="ARBA00022803"/>
    </source>
</evidence>
<feature type="domain" description="PPIase cyclophilin-type" evidence="14">
    <location>
        <begin position="8"/>
        <end position="172"/>
    </location>
</feature>
<evidence type="ECO:0000256" key="13">
    <source>
        <dbReference type="ARBA" id="ARBA00082405"/>
    </source>
</evidence>
<keyword evidence="4" id="KW-0963">Cytoplasm</keyword>
<proteinExistence type="predicted"/>
<dbReference type="PANTHER" id="PTHR11071:SF561">
    <property type="entry name" value="PEPTIDYL-PROLYL CIS-TRANS ISOMERASE D-RELATED"/>
    <property type="match status" value="1"/>
</dbReference>
<dbReference type="GO" id="GO:0006457">
    <property type="term" value="P:protein folding"/>
    <property type="evidence" value="ECO:0007669"/>
    <property type="project" value="InterPro"/>
</dbReference>
<dbReference type="InterPro" id="IPR011990">
    <property type="entry name" value="TPR-like_helical_dom_sf"/>
</dbReference>
<reference evidence="15 16" key="1">
    <citation type="submission" date="2024-01" db="EMBL/GenBank/DDBJ databases">
        <title>The genome of the rayed Mediterranean limpet Patella caerulea (Linnaeus, 1758).</title>
        <authorList>
            <person name="Anh-Thu Weber A."/>
            <person name="Halstead-Nussloch G."/>
        </authorList>
    </citation>
    <scope>NUCLEOTIDE SEQUENCE [LARGE SCALE GENOMIC DNA]</scope>
    <source>
        <strain evidence="15">AATW-2023a</strain>
        <tissue evidence="15">Whole specimen</tissue>
    </source>
</reference>
<dbReference type="PANTHER" id="PTHR11071">
    <property type="entry name" value="PEPTIDYL-PROLYL CIS-TRANS ISOMERASE"/>
    <property type="match status" value="1"/>
</dbReference>
<keyword evidence="5" id="KW-0677">Repeat</keyword>
<evidence type="ECO:0000256" key="7">
    <source>
        <dbReference type="ARBA" id="ARBA00023110"/>
    </source>
</evidence>
<dbReference type="GO" id="GO:0005829">
    <property type="term" value="C:cytosol"/>
    <property type="evidence" value="ECO:0007669"/>
    <property type="project" value="TreeGrafter"/>
</dbReference>
<evidence type="ECO:0000313" key="15">
    <source>
        <dbReference type="EMBL" id="KAK6168345.1"/>
    </source>
</evidence>
<dbReference type="Gene3D" id="1.25.40.10">
    <property type="entry name" value="Tetratricopeptide repeat domain"/>
    <property type="match status" value="1"/>
</dbReference>
<dbReference type="Pfam" id="PF14559">
    <property type="entry name" value="TPR_19"/>
    <property type="match status" value="1"/>
</dbReference>
<dbReference type="CDD" id="cd01926">
    <property type="entry name" value="cyclophilin_ABH_like"/>
    <property type="match status" value="1"/>
</dbReference>
<dbReference type="InterPro" id="IPR029000">
    <property type="entry name" value="Cyclophilin-like_dom_sf"/>
</dbReference>
<dbReference type="PRINTS" id="PR00153">
    <property type="entry name" value="CSAPPISMRASE"/>
</dbReference>
<evidence type="ECO:0000256" key="10">
    <source>
        <dbReference type="ARBA" id="ARBA00074451"/>
    </source>
</evidence>
<dbReference type="PROSITE" id="PS50072">
    <property type="entry name" value="CSA_PPIASE_2"/>
    <property type="match status" value="1"/>
</dbReference>
<organism evidence="15 16">
    <name type="scientific">Patella caerulea</name>
    <name type="common">Rayed Mediterranean limpet</name>
    <dbReference type="NCBI Taxonomy" id="87958"/>
    <lineage>
        <taxon>Eukaryota</taxon>
        <taxon>Metazoa</taxon>
        <taxon>Spiralia</taxon>
        <taxon>Lophotrochozoa</taxon>
        <taxon>Mollusca</taxon>
        <taxon>Gastropoda</taxon>
        <taxon>Patellogastropoda</taxon>
        <taxon>Patelloidea</taxon>
        <taxon>Patellidae</taxon>
        <taxon>Patella</taxon>
    </lineage>
</organism>
<keyword evidence="7" id="KW-0697">Rotamase</keyword>
<evidence type="ECO:0000256" key="11">
    <source>
        <dbReference type="ARBA" id="ARBA00076602"/>
    </source>
</evidence>
<dbReference type="EMBL" id="JAZGQO010000016">
    <property type="protein sequence ID" value="KAK6168345.1"/>
    <property type="molecule type" value="Genomic_DNA"/>
</dbReference>
<comment type="subunit">
    <text evidence="9">Identified in ESR1 or NR3C1/GCR steroid receptor-chaperone complexes. Found in HSP90 chaperone complexes with kinase clients LCK or EIF2AK1. Two monomers associate with one HSP90 homodimer. Interacts with HSP90AA1. Interacts with HSP90AB1; PPID and FKBP4 compete for binding to HSP90AB1 and the interaction is mutually exclusive with the PPID:HSPA8 interaction. Interacts with HSPA8; PPID and STIP1 but not FKBP4 compete for binding to HSPA8 and the interaction is mutually exclusive with the PPID:HSP90AB1 interaction. Interacts with S100A1 and S100A2; the interactions dissociate the PPID:HSP90AA1 interaction. Interacts with S100A6. Interacts with MYB, ILF2, XRCC6, RACK1 and RPS3. Interacts with cytoplasmic dynein 1 intermediate chain (DYNC1I1 or DYNC1I2).</text>
</comment>
<evidence type="ECO:0000256" key="1">
    <source>
        <dbReference type="ARBA" id="ARBA00000971"/>
    </source>
</evidence>
<evidence type="ECO:0000256" key="3">
    <source>
        <dbReference type="ARBA" id="ARBA00013194"/>
    </source>
</evidence>
<dbReference type="Pfam" id="PF00160">
    <property type="entry name" value="Pro_isomerase"/>
    <property type="match status" value="1"/>
</dbReference>
<dbReference type="Gene3D" id="2.40.100.10">
    <property type="entry name" value="Cyclophilin-like"/>
    <property type="match status" value="1"/>
</dbReference>